<feature type="compositionally biased region" description="Polar residues" evidence="3">
    <location>
        <begin position="255"/>
        <end position="269"/>
    </location>
</feature>
<feature type="compositionally biased region" description="Polar residues" evidence="3">
    <location>
        <begin position="311"/>
        <end position="323"/>
    </location>
</feature>
<feature type="compositionally biased region" description="Polar residues" evidence="3">
    <location>
        <begin position="290"/>
        <end position="303"/>
    </location>
</feature>
<feature type="compositionally biased region" description="Polar residues" evidence="3">
    <location>
        <begin position="1"/>
        <end position="22"/>
    </location>
</feature>
<keyword evidence="1" id="KW-0479">Metal-binding</keyword>
<reference evidence="6" key="1">
    <citation type="journal article" date="2023" name="Commun. Biol.">
        <title>Genome analysis of Parmales, the sister group of diatoms, reveals the evolutionary specialization of diatoms from phago-mixotrophs to photoautotrophs.</title>
        <authorList>
            <person name="Ban H."/>
            <person name="Sato S."/>
            <person name="Yoshikawa S."/>
            <person name="Yamada K."/>
            <person name="Nakamura Y."/>
            <person name="Ichinomiya M."/>
            <person name="Sato N."/>
            <person name="Blanc-Mathieu R."/>
            <person name="Endo H."/>
            <person name="Kuwata A."/>
            <person name="Ogata H."/>
        </authorList>
    </citation>
    <scope>NUCLEOTIDE SEQUENCE [LARGE SCALE GENOMIC DNA]</scope>
    <source>
        <strain evidence="6">NIES 3700</strain>
    </source>
</reference>
<dbReference type="PROSITE" id="PS50089">
    <property type="entry name" value="ZF_RING_2"/>
    <property type="match status" value="1"/>
</dbReference>
<evidence type="ECO:0000313" key="5">
    <source>
        <dbReference type="EMBL" id="GMI07627.1"/>
    </source>
</evidence>
<keyword evidence="1" id="KW-0863">Zinc-finger</keyword>
<dbReference type="InterPro" id="IPR042755">
    <property type="entry name" value="COP1"/>
</dbReference>
<gene>
    <name evidence="5" type="ORF">TrLO_g8286</name>
</gene>
<dbReference type="PANTHER" id="PTHR44080">
    <property type="entry name" value="E3 UBIQUITIN-PROTEIN LIGASE COP1"/>
    <property type="match status" value="1"/>
</dbReference>
<keyword evidence="2" id="KW-0175">Coiled coil</keyword>
<dbReference type="GO" id="GO:0008270">
    <property type="term" value="F:zinc ion binding"/>
    <property type="evidence" value="ECO:0007669"/>
    <property type="project" value="UniProtKB-KW"/>
</dbReference>
<dbReference type="GO" id="GO:0043161">
    <property type="term" value="P:proteasome-mediated ubiquitin-dependent protein catabolic process"/>
    <property type="evidence" value="ECO:0007669"/>
    <property type="project" value="TreeGrafter"/>
</dbReference>
<dbReference type="SUPFAM" id="SSF57850">
    <property type="entry name" value="RING/U-box"/>
    <property type="match status" value="1"/>
</dbReference>
<organism evidence="5 6">
    <name type="scientific">Triparma laevis f. longispina</name>
    <dbReference type="NCBI Taxonomy" id="1714387"/>
    <lineage>
        <taxon>Eukaryota</taxon>
        <taxon>Sar</taxon>
        <taxon>Stramenopiles</taxon>
        <taxon>Ochrophyta</taxon>
        <taxon>Bolidophyceae</taxon>
        <taxon>Parmales</taxon>
        <taxon>Triparmaceae</taxon>
        <taxon>Triparma</taxon>
    </lineage>
</organism>
<feature type="domain" description="RING-type" evidence="4">
    <location>
        <begin position="38"/>
        <end position="76"/>
    </location>
</feature>
<feature type="coiled-coil region" evidence="2">
    <location>
        <begin position="163"/>
        <end position="222"/>
    </location>
</feature>
<dbReference type="InterPro" id="IPR013083">
    <property type="entry name" value="Znf_RING/FYVE/PHD"/>
</dbReference>
<comment type="caution">
    <text evidence="5">The sequence shown here is derived from an EMBL/GenBank/DDBJ whole genome shotgun (WGS) entry which is preliminary data.</text>
</comment>
<evidence type="ECO:0000256" key="3">
    <source>
        <dbReference type="SAM" id="MobiDB-lite"/>
    </source>
</evidence>
<name>A0A9W7CJH6_9STRA</name>
<dbReference type="Proteomes" id="UP001165122">
    <property type="component" value="Unassembled WGS sequence"/>
</dbReference>
<accession>A0A9W7CJH6</accession>
<evidence type="ECO:0000256" key="2">
    <source>
        <dbReference type="SAM" id="Coils"/>
    </source>
</evidence>
<evidence type="ECO:0000259" key="4">
    <source>
        <dbReference type="PROSITE" id="PS50089"/>
    </source>
</evidence>
<evidence type="ECO:0000313" key="6">
    <source>
        <dbReference type="Proteomes" id="UP001165122"/>
    </source>
</evidence>
<dbReference type="Gene3D" id="3.30.40.10">
    <property type="entry name" value="Zinc/RING finger domain, C3HC4 (zinc finger)"/>
    <property type="match status" value="1"/>
</dbReference>
<proteinExistence type="predicted"/>
<keyword evidence="6" id="KW-1185">Reference proteome</keyword>
<dbReference type="OrthoDB" id="204825at2759"/>
<feature type="region of interest" description="Disordered" evidence="3">
    <location>
        <begin position="251"/>
        <end position="386"/>
    </location>
</feature>
<keyword evidence="1" id="KW-0862">Zinc</keyword>
<protein>
    <recommendedName>
        <fullName evidence="4">RING-type domain-containing protein</fullName>
    </recommendedName>
</protein>
<feature type="region of interest" description="Disordered" evidence="3">
    <location>
        <begin position="1"/>
        <end position="23"/>
    </location>
</feature>
<dbReference type="EMBL" id="BRXW01000113">
    <property type="protein sequence ID" value="GMI07627.1"/>
    <property type="molecule type" value="Genomic_DNA"/>
</dbReference>
<dbReference type="PANTHER" id="PTHR44080:SF1">
    <property type="entry name" value="E3 UBIQUITIN-PROTEIN LIGASE COP1"/>
    <property type="match status" value="1"/>
</dbReference>
<dbReference type="AlphaFoldDB" id="A0A9W7CJH6"/>
<sequence length="386" mass="42074">MMSRPSTSLTHRPSTSMSQAPRGSSAAPVSVYLSHFTCNFCSQLLSGTVYTTACDCVFCEDCTWRHFEKSSDCPKCGTTLGEDDFIELVIGAGGAELKKVSLQGMMNGGAQYDGGGNPSFADGCKSLMRTIEIFKSSTHFLLRQMVMSSNEAMKSASHAKTTTQALKQDLDNAHRKYASEKAEMTSHCGALEAKLRSRETEIANLREKNEQQGKVIVQFEREIGVGGGGGGHIRASTPSTASYFYQKQGDAGGAIQSSSSKTSSNPFGGQNQHYHQQQQHQQHQNQHQQPSHNRPTASSQKSLQRFGGSANFHQQQPSPSPRYNSFGRPGTSTSIGSAPRIRHELTPQNPYTNPGKRARTPDHANFNRSRSPNDIHLGSGIRGGRW</sequence>
<feature type="compositionally biased region" description="Low complexity" evidence="3">
    <location>
        <begin position="270"/>
        <end position="289"/>
    </location>
</feature>
<evidence type="ECO:0000256" key="1">
    <source>
        <dbReference type="PROSITE-ProRule" id="PRU00175"/>
    </source>
</evidence>
<dbReference type="GO" id="GO:0061630">
    <property type="term" value="F:ubiquitin protein ligase activity"/>
    <property type="evidence" value="ECO:0007669"/>
    <property type="project" value="InterPro"/>
</dbReference>
<dbReference type="InterPro" id="IPR001841">
    <property type="entry name" value="Znf_RING"/>
</dbReference>